<dbReference type="InterPro" id="IPR020084">
    <property type="entry name" value="NUDIX_hydrolase_CS"/>
</dbReference>
<dbReference type="CDD" id="cd03426">
    <property type="entry name" value="NUDIX_CoAse_Nudt7"/>
    <property type="match status" value="1"/>
</dbReference>
<dbReference type="PROSITE" id="PS00893">
    <property type="entry name" value="NUDIX_BOX"/>
    <property type="match status" value="1"/>
</dbReference>
<dbReference type="AlphaFoldDB" id="A0A537K787"/>
<comment type="cofactor">
    <cofactor evidence="1">
        <name>Mn(2+)</name>
        <dbReference type="ChEBI" id="CHEBI:29035"/>
    </cofactor>
</comment>
<sequence length="246" mass="26742">MGNEYHFVEFARFGRFGNSLENVIHLPPVVSCHRFEETSVNVPDLLTRPEALRAHIRAALAGRGGARKPPPQGLRQAAVLLMVVHANGEAALLLTKRSETVDRHKGEISLPGGAIEPGESPQAAAIRETSEEIGVRAQDITVLGALDEEETSVSGFLLMPVVGTIPYPYPLRVSPAEVRAVIEAPLRVLLDPANVRTEIWTRGGVPREIYFYSVGAEVVWGATGRVITQFLEAVFNVQIAGARRAR</sequence>
<dbReference type="Gene3D" id="3.90.79.10">
    <property type="entry name" value="Nucleoside Triphosphate Pyrophosphohydrolase"/>
    <property type="match status" value="1"/>
</dbReference>
<organism evidence="9 10">
    <name type="scientific">Candidatus Segetimicrobium genomatis</name>
    <dbReference type="NCBI Taxonomy" id="2569760"/>
    <lineage>
        <taxon>Bacteria</taxon>
        <taxon>Bacillati</taxon>
        <taxon>Candidatus Sysuimicrobiota</taxon>
        <taxon>Candidatus Sysuimicrobiia</taxon>
        <taxon>Candidatus Sysuimicrobiales</taxon>
        <taxon>Candidatus Segetimicrobiaceae</taxon>
        <taxon>Candidatus Segetimicrobium</taxon>
    </lineage>
</organism>
<evidence type="ECO:0000256" key="2">
    <source>
        <dbReference type="ARBA" id="ARBA00001946"/>
    </source>
</evidence>
<reference evidence="9 10" key="1">
    <citation type="journal article" date="2019" name="Nat. Microbiol.">
        <title>Mediterranean grassland soil C-N compound turnover is dependent on rainfall and depth, and is mediated by genomically divergent microorganisms.</title>
        <authorList>
            <person name="Diamond S."/>
            <person name="Andeer P.F."/>
            <person name="Li Z."/>
            <person name="Crits-Christoph A."/>
            <person name="Burstein D."/>
            <person name="Anantharaman K."/>
            <person name="Lane K.R."/>
            <person name="Thomas B.C."/>
            <person name="Pan C."/>
            <person name="Northen T.R."/>
            <person name="Banfield J.F."/>
        </authorList>
    </citation>
    <scope>NUCLEOTIDE SEQUENCE [LARGE SCALE GENOMIC DNA]</scope>
    <source>
        <strain evidence="9">NP_3</strain>
    </source>
</reference>
<name>A0A537K787_9BACT</name>
<evidence type="ECO:0000259" key="8">
    <source>
        <dbReference type="PROSITE" id="PS51462"/>
    </source>
</evidence>
<dbReference type="PANTHER" id="PTHR12992:SF11">
    <property type="entry name" value="MITOCHONDRIAL COENZYME A DIPHOSPHATASE NUDT8"/>
    <property type="match status" value="1"/>
</dbReference>
<dbReference type="InterPro" id="IPR015797">
    <property type="entry name" value="NUDIX_hydrolase-like_dom_sf"/>
</dbReference>
<evidence type="ECO:0000256" key="6">
    <source>
        <dbReference type="ARBA" id="ARBA00023211"/>
    </source>
</evidence>
<accession>A0A537K787</accession>
<dbReference type="GO" id="GO:0046872">
    <property type="term" value="F:metal ion binding"/>
    <property type="evidence" value="ECO:0007669"/>
    <property type="project" value="UniProtKB-KW"/>
</dbReference>
<gene>
    <name evidence="9" type="ORF">E6H00_03605</name>
</gene>
<evidence type="ECO:0000256" key="7">
    <source>
        <dbReference type="RuleBase" id="RU003476"/>
    </source>
</evidence>
<dbReference type="InterPro" id="IPR020476">
    <property type="entry name" value="Nudix_hydrolase"/>
</dbReference>
<dbReference type="SUPFAM" id="SSF55811">
    <property type="entry name" value="Nudix"/>
    <property type="match status" value="1"/>
</dbReference>
<comment type="similarity">
    <text evidence="7">Belongs to the Nudix hydrolase family.</text>
</comment>
<proteinExistence type="inferred from homology"/>
<evidence type="ECO:0000256" key="3">
    <source>
        <dbReference type="ARBA" id="ARBA00022723"/>
    </source>
</evidence>
<evidence type="ECO:0000256" key="1">
    <source>
        <dbReference type="ARBA" id="ARBA00001936"/>
    </source>
</evidence>
<keyword evidence="4 7" id="KW-0378">Hydrolase</keyword>
<keyword evidence="3" id="KW-0479">Metal-binding</keyword>
<evidence type="ECO:0000256" key="5">
    <source>
        <dbReference type="ARBA" id="ARBA00022842"/>
    </source>
</evidence>
<dbReference type="Proteomes" id="UP000318509">
    <property type="component" value="Unassembled WGS sequence"/>
</dbReference>
<dbReference type="InterPro" id="IPR045121">
    <property type="entry name" value="CoAse"/>
</dbReference>
<comment type="caution">
    <text evidence="9">The sequence shown here is derived from an EMBL/GenBank/DDBJ whole genome shotgun (WGS) entry which is preliminary data.</text>
</comment>
<evidence type="ECO:0000313" key="9">
    <source>
        <dbReference type="EMBL" id="TMI91619.1"/>
    </source>
</evidence>
<comment type="cofactor">
    <cofactor evidence="2">
        <name>Mg(2+)</name>
        <dbReference type="ChEBI" id="CHEBI:18420"/>
    </cofactor>
</comment>
<evidence type="ECO:0000256" key="4">
    <source>
        <dbReference type="ARBA" id="ARBA00022801"/>
    </source>
</evidence>
<dbReference type="Pfam" id="PF00293">
    <property type="entry name" value="NUDIX"/>
    <property type="match status" value="1"/>
</dbReference>
<dbReference type="PRINTS" id="PR00502">
    <property type="entry name" value="NUDIXFAMILY"/>
</dbReference>
<dbReference type="InterPro" id="IPR000086">
    <property type="entry name" value="NUDIX_hydrolase_dom"/>
</dbReference>
<dbReference type="EMBL" id="VBAK01000088">
    <property type="protein sequence ID" value="TMI91619.1"/>
    <property type="molecule type" value="Genomic_DNA"/>
</dbReference>
<dbReference type="GO" id="GO:0010945">
    <property type="term" value="F:coenzyme A diphosphatase activity"/>
    <property type="evidence" value="ECO:0007669"/>
    <property type="project" value="InterPro"/>
</dbReference>
<evidence type="ECO:0000313" key="10">
    <source>
        <dbReference type="Proteomes" id="UP000318509"/>
    </source>
</evidence>
<keyword evidence="5" id="KW-0460">Magnesium</keyword>
<dbReference type="PANTHER" id="PTHR12992">
    <property type="entry name" value="NUDIX HYDROLASE"/>
    <property type="match status" value="1"/>
</dbReference>
<protein>
    <submittedName>
        <fullName evidence="9">CoA pyrophosphatase</fullName>
    </submittedName>
</protein>
<dbReference type="PROSITE" id="PS51462">
    <property type="entry name" value="NUDIX"/>
    <property type="match status" value="1"/>
</dbReference>
<feature type="domain" description="Nudix hydrolase" evidence="8">
    <location>
        <begin position="74"/>
        <end position="210"/>
    </location>
</feature>
<keyword evidence="6" id="KW-0464">Manganese</keyword>